<keyword evidence="4" id="KW-1185">Reference proteome</keyword>
<dbReference type="Proteomes" id="UP000316628">
    <property type="component" value="Unassembled WGS sequence"/>
</dbReference>
<keyword evidence="2" id="KW-1133">Transmembrane helix</keyword>
<protein>
    <submittedName>
        <fullName evidence="3">Uncharacterized protein</fullName>
    </submittedName>
</protein>
<evidence type="ECO:0000313" key="3">
    <source>
        <dbReference type="EMBL" id="TQM83130.1"/>
    </source>
</evidence>
<keyword evidence="2" id="KW-0812">Transmembrane</keyword>
<evidence type="ECO:0000256" key="1">
    <source>
        <dbReference type="SAM" id="MobiDB-lite"/>
    </source>
</evidence>
<dbReference type="AlphaFoldDB" id="A0A543JJU1"/>
<evidence type="ECO:0000256" key="2">
    <source>
        <dbReference type="SAM" id="Phobius"/>
    </source>
</evidence>
<organism evidence="3 4">
    <name type="scientific">Saccharothrix saharensis</name>
    <dbReference type="NCBI Taxonomy" id="571190"/>
    <lineage>
        <taxon>Bacteria</taxon>
        <taxon>Bacillati</taxon>
        <taxon>Actinomycetota</taxon>
        <taxon>Actinomycetes</taxon>
        <taxon>Pseudonocardiales</taxon>
        <taxon>Pseudonocardiaceae</taxon>
        <taxon>Saccharothrix</taxon>
    </lineage>
</organism>
<dbReference type="EMBL" id="VFPP01000001">
    <property type="protein sequence ID" value="TQM83130.1"/>
    <property type="molecule type" value="Genomic_DNA"/>
</dbReference>
<keyword evidence="2" id="KW-0472">Membrane</keyword>
<gene>
    <name evidence="3" type="ORF">FHX81_5547</name>
</gene>
<comment type="caution">
    <text evidence="3">The sequence shown here is derived from an EMBL/GenBank/DDBJ whole genome shotgun (WGS) entry which is preliminary data.</text>
</comment>
<name>A0A543JJU1_9PSEU</name>
<feature type="transmembrane region" description="Helical" evidence="2">
    <location>
        <begin position="20"/>
        <end position="43"/>
    </location>
</feature>
<proteinExistence type="predicted"/>
<reference evidence="3 4" key="1">
    <citation type="submission" date="2019-06" db="EMBL/GenBank/DDBJ databases">
        <title>Sequencing the genomes of 1000 actinobacteria strains.</title>
        <authorList>
            <person name="Klenk H.-P."/>
        </authorList>
    </citation>
    <scope>NUCLEOTIDE SEQUENCE [LARGE SCALE GENOMIC DNA]</scope>
    <source>
        <strain evidence="3 4">DSM 45456</strain>
    </source>
</reference>
<evidence type="ECO:0000313" key="4">
    <source>
        <dbReference type="Proteomes" id="UP000316628"/>
    </source>
</evidence>
<feature type="compositionally biased region" description="Basic and acidic residues" evidence="1">
    <location>
        <begin position="70"/>
        <end position="102"/>
    </location>
</feature>
<accession>A0A543JJU1</accession>
<feature type="region of interest" description="Disordered" evidence="1">
    <location>
        <begin position="60"/>
        <end position="103"/>
    </location>
</feature>
<sequence>MPAAVVLRLPALVVSLGNSPVALLVLIGALCPSAIVAVVRTVVRTAPKLSADQVRAWADPVAPVKGKGGGQEEHRARRDRPDPPTAPEERLPGKTPGERADQRYLFASSEYSFSRSSAR</sequence>